<dbReference type="Gene3D" id="3.40.50.300">
    <property type="entry name" value="P-loop containing nucleotide triphosphate hydrolases"/>
    <property type="match status" value="1"/>
</dbReference>
<dbReference type="GO" id="GO:0051959">
    <property type="term" value="F:dynein light intermediate chain binding"/>
    <property type="evidence" value="ECO:0007669"/>
    <property type="project" value="InterPro"/>
</dbReference>
<evidence type="ECO:0000256" key="1">
    <source>
        <dbReference type="SAM" id="MobiDB-lite"/>
    </source>
</evidence>
<dbReference type="GO" id="GO:0007018">
    <property type="term" value="P:microtubule-based movement"/>
    <property type="evidence" value="ECO:0007669"/>
    <property type="project" value="InterPro"/>
</dbReference>
<evidence type="ECO:0000313" key="4">
    <source>
        <dbReference type="Proteomes" id="UP000704712"/>
    </source>
</evidence>
<feature type="compositionally biased region" description="Basic residues" evidence="1">
    <location>
        <begin position="1"/>
        <end position="11"/>
    </location>
</feature>
<dbReference type="SUPFAM" id="SSF52540">
    <property type="entry name" value="P-loop containing nucleoside triphosphate hydrolases"/>
    <property type="match status" value="1"/>
</dbReference>
<dbReference type="InterPro" id="IPR026983">
    <property type="entry name" value="DHC"/>
</dbReference>
<dbReference type="InterPro" id="IPR027417">
    <property type="entry name" value="P-loop_NTPase"/>
</dbReference>
<feature type="non-terminal residue" evidence="3">
    <location>
        <position position="1"/>
    </location>
</feature>
<comment type="caution">
    <text evidence="3">The sequence shown here is derived from an EMBL/GenBank/DDBJ whole genome shotgun (WGS) entry which is preliminary data.</text>
</comment>
<feature type="domain" description="Dynein heavy chain 3 AAA+ lid" evidence="2">
    <location>
        <begin position="130"/>
        <end position="219"/>
    </location>
</feature>
<dbReference type="Gene3D" id="1.20.920.30">
    <property type="match status" value="1"/>
</dbReference>
<gene>
    <name evidence="3" type="ORF">GN958_ATG19244</name>
</gene>
<proteinExistence type="predicted"/>
<dbReference type="InterPro" id="IPR041589">
    <property type="entry name" value="DNAH3_AAA_lid_1"/>
</dbReference>
<dbReference type="GO" id="GO:0030286">
    <property type="term" value="C:dynein complex"/>
    <property type="evidence" value="ECO:0007669"/>
    <property type="project" value="InterPro"/>
</dbReference>
<dbReference type="PANTHER" id="PTHR22878:SF68">
    <property type="entry name" value="DYNEIN HEAVY CHAIN 6, AXONEMAL-LIKE"/>
    <property type="match status" value="1"/>
</dbReference>
<accession>A0A8S9TU97</accession>
<evidence type="ECO:0000313" key="3">
    <source>
        <dbReference type="EMBL" id="KAF4131563.1"/>
    </source>
</evidence>
<feature type="region of interest" description="Disordered" evidence="1">
    <location>
        <begin position="1"/>
        <end position="20"/>
    </location>
</feature>
<dbReference type="Pfam" id="PF12775">
    <property type="entry name" value="AAA_7"/>
    <property type="match status" value="1"/>
</dbReference>
<sequence length="264" mass="29384">TGKSVSIKKKLLGGLNNPPGSENPLKLAPSIFLNFSAQTSANQTQDLIKTKLDKRRKGVLGPPLGQSCVIFVDDLNMPAKETHGGWYNRKDNSLTQLVDIHFIAPMGPPGGGRARITQRYAVKKLGGAVVSATIDIYITISQALLPTPAKSHYTFNLRDLSKVFQGVAQASSDTIKDGKVFVRLWSHEGRRVFSDRLIDDKDRAWFADILNKTVKLHFHEELQLAQELAEKEDSNKLLEGAVHDFVKAKFQLENQDMLGHHQNY</sequence>
<protein>
    <submittedName>
        <fullName evidence="3">AAA+ lid domain</fullName>
    </submittedName>
</protein>
<organism evidence="3 4">
    <name type="scientific">Phytophthora infestans</name>
    <name type="common">Potato late blight agent</name>
    <name type="synonym">Botrytis infestans</name>
    <dbReference type="NCBI Taxonomy" id="4787"/>
    <lineage>
        <taxon>Eukaryota</taxon>
        <taxon>Sar</taxon>
        <taxon>Stramenopiles</taxon>
        <taxon>Oomycota</taxon>
        <taxon>Peronosporomycetes</taxon>
        <taxon>Peronosporales</taxon>
        <taxon>Peronosporaceae</taxon>
        <taxon>Phytophthora</taxon>
    </lineage>
</organism>
<dbReference type="FunFam" id="1.20.920.30:FF:000002">
    <property type="entry name" value="Dynein axonemal heavy chain 3"/>
    <property type="match status" value="1"/>
</dbReference>
<evidence type="ECO:0000259" key="2">
    <source>
        <dbReference type="Pfam" id="PF17857"/>
    </source>
</evidence>
<name>A0A8S9TU97_PHYIN</name>
<dbReference type="PANTHER" id="PTHR22878">
    <property type="entry name" value="DYNEIN HEAVY CHAIN 6, AXONEMAL-LIKE-RELATED"/>
    <property type="match status" value="1"/>
</dbReference>
<dbReference type="Proteomes" id="UP000704712">
    <property type="component" value="Unassembled WGS sequence"/>
</dbReference>
<dbReference type="GO" id="GO:0045505">
    <property type="term" value="F:dynein intermediate chain binding"/>
    <property type="evidence" value="ECO:0007669"/>
    <property type="project" value="InterPro"/>
</dbReference>
<dbReference type="AlphaFoldDB" id="A0A8S9TU97"/>
<reference evidence="3" key="1">
    <citation type="submission" date="2020-03" db="EMBL/GenBank/DDBJ databases">
        <title>Hybrid Assembly of Korean Phytophthora infestans isolates.</title>
        <authorList>
            <person name="Prokchorchik M."/>
            <person name="Lee Y."/>
            <person name="Seo J."/>
            <person name="Cho J.-H."/>
            <person name="Park Y.-E."/>
            <person name="Jang D.-C."/>
            <person name="Im J.-S."/>
            <person name="Choi J.-G."/>
            <person name="Park H.-J."/>
            <person name="Lee G.-B."/>
            <person name="Lee Y.-G."/>
            <person name="Hong S.-Y."/>
            <person name="Cho K."/>
            <person name="Sohn K.H."/>
        </authorList>
    </citation>
    <scope>NUCLEOTIDE SEQUENCE</scope>
    <source>
        <strain evidence="3">KR_2_A2</strain>
    </source>
</reference>
<dbReference type="Pfam" id="PF17857">
    <property type="entry name" value="AAA_lid_1"/>
    <property type="match status" value="1"/>
</dbReference>
<dbReference type="EMBL" id="JAACNO010002720">
    <property type="protein sequence ID" value="KAF4131563.1"/>
    <property type="molecule type" value="Genomic_DNA"/>
</dbReference>